<evidence type="ECO:0008006" key="3">
    <source>
        <dbReference type="Google" id="ProtNLM"/>
    </source>
</evidence>
<name>A0A7K0DUV8_9NOCA</name>
<protein>
    <recommendedName>
        <fullName evidence="3">Glycosyltransferase family 1 protein</fullName>
    </recommendedName>
</protein>
<dbReference type="AlphaFoldDB" id="A0A7K0DUV8"/>
<gene>
    <name evidence="1" type="ORF">NRB56_47520</name>
</gene>
<dbReference type="Proteomes" id="UP000431401">
    <property type="component" value="Unassembled WGS sequence"/>
</dbReference>
<evidence type="ECO:0000313" key="2">
    <source>
        <dbReference type="Proteomes" id="UP000431401"/>
    </source>
</evidence>
<comment type="caution">
    <text evidence="1">The sequence shown here is derived from an EMBL/GenBank/DDBJ whole genome shotgun (WGS) entry which is preliminary data.</text>
</comment>
<organism evidence="1 2">
    <name type="scientific">Nocardia aurantia</name>
    <dbReference type="NCBI Taxonomy" id="2585199"/>
    <lineage>
        <taxon>Bacteria</taxon>
        <taxon>Bacillati</taxon>
        <taxon>Actinomycetota</taxon>
        <taxon>Actinomycetes</taxon>
        <taxon>Mycobacteriales</taxon>
        <taxon>Nocardiaceae</taxon>
        <taxon>Nocardia</taxon>
    </lineage>
</organism>
<keyword evidence="2" id="KW-1185">Reference proteome</keyword>
<proteinExistence type="predicted"/>
<dbReference type="RefSeq" id="WP_153345703.1">
    <property type="nucleotide sequence ID" value="NZ_WEGI01000010.1"/>
</dbReference>
<dbReference type="OrthoDB" id="9815923at2"/>
<reference evidence="1 2" key="1">
    <citation type="submission" date="2019-10" db="EMBL/GenBank/DDBJ databases">
        <title>Nocardia macrotermitis sp. nov. and Nocardia aurantia sp. nov., isolated from the gut of fungus growing-termite Macrotermes natalensis.</title>
        <authorList>
            <person name="Benndorf R."/>
            <person name="Schwitalla J."/>
            <person name="Martin K."/>
            <person name="De Beer W."/>
            <person name="Kaster A.-K."/>
            <person name="Vollmers J."/>
            <person name="Poulsen M."/>
            <person name="Beemelmanns C."/>
        </authorList>
    </citation>
    <scope>NUCLEOTIDE SEQUENCE [LARGE SCALE GENOMIC DNA]</scope>
    <source>
        <strain evidence="1 2">RB56</strain>
    </source>
</reference>
<accession>A0A7K0DUV8</accession>
<sequence length="300" mass="33400">MPVAPPAKFAVTIAPPLEYQHREAFREVAESIHFALLRLGFDSVLSDDPALPGRRHIVFGSNTFSWWNIRIPDDAILVNLEQIYPGSRWVTEELLATFRRHVVWDYSLRNIATLRALGVPDVRHVPIGHVPELERIPAVAEPDIDVLVVGSLNRHRLDPVDELRRLGVNAQARFGVYGAARDALYARAKIVLNTHFYDTKIFEAVRVSYLLINGVFVVSETCVDTEEAELFASAVAFTGYRSVVSTCLHYLGNPAERAARIETGRTLMRARPATRFVAAALAELGASAPPDRRAALDSRL</sequence>
<dbReference type="EMBL" id="WEGI01000010">
    <property type="protein sequence ID" value="MQY29162.1"/>
    <property type="molecule type" value="Genomic_DNA"/>
</dbReference>
<evidence type="ECO:0000313" key="1">
    <source>
        <dbReference type="EMBL" id="MQY29162.1"/>
    </source>
</evidence>